<dbReference type="EMBL" id="JBHUFW010000004">
    <property type="protein sequence ID" value="MFD1862098.1"/>
    <property type="molecule type" value="Genomic_DNA"/>
</dbReference>
<dbReference type="RefSeq" id="WP_204890852.1">
    <property type="nucleotide sequence ID" value="NZ_JBHUFW010000004.1"/>
</dbReference>
<feature type="compositionally biased region" description="Acidic residues" evidence="1">
    <location>
        <begin position="58"/>
        <end position="67"/>
    </location>
</feature>
<evidence type="ECO:0000259" key="2">
    <source>
        <dbReference type="Pfam" id="PF13472"/>
    </source>
</evidence>
<dbReference type="Proteomes" id="UP001597273">
    <property type="component" value="Unassembled WGS sequence"/>
</dbReference>
<feature type="compositionally biased region" description="Basic and acidic residues" evidence="1">
    <location>
        <begin position="34"/>
        <end position="44"/>
    </location>
</feature>
<feature type="domain" description="SGNH hydrolase-type esterase" evidence="2">
    <location>
        <begin position="86"/>
        <end position="255"/>
    </location>
</feature>
<dbReference type="Gene3D" id="3.40.50.1110">
    <property type="entry name" value="SGNH hydrolase"/>
    <property type="match status" value="1"/>
</dbReference>
<dbReference type="InterPro" id="IPR036514">
    <property type="entry name" value="SGNH_hydro_sf"/>
</dbReference>
<name>A0ABW4QFH6_9BACL</name>
<proteinExistence type="predicted"/>
<dbReference type="SUPFAM" id="SSF52266">
    <property type="entry name" value="SGNH hydrolase"/>
    <property type="match status" value="1"/>
</dbReference>
<gene>
    <name evidence="3" type="ORF">ACFSDB_04110</name>
</gene>
<reference evidence="4" key="1">
    <citation type="journal article" date="2019" name="Int. J. Syst. Evol. Microbiol.">
        <title>The Global Catalogue of Microorganisms (GCM) 10K type strain sequencing project: providing services to taxonomists for standard genome sequencing and annotation.</title>
        <authorList>
            <consortium name="The Broad Institute Genomics Platform"/>
            <consortium name="The Broad Institute Genome Sequencing Center for Infectious Disease"/>
            <person name="Wu L."/>
            <person name="Ma J."/>
        </authorList>
    </citation>
    <scope>NUCLEOTIDE SEQUENCE [LARGE SCALE GENOMIC DNA]</scope>
    <source>
        <strain evidence="4">CGMCC 1.15475</strain>
    </source>
</reference>
<keyword evidence="3" id="KW-0378">Hydrolase</keyword>
<feature type="region of interest" description="Disordered" evidence="1">
    <location>
        <begin position="34"/>
        <end position="69"/>
    </location>
</feature>
<accession>A0ABW4QFH6</accession>
<evidence type="ECO:0000313" key="4">
    <source>
        <dbReference type="Proteomes" id="UP001597273"/>
    </source>
</evidence>
<keyword evidence="4" id="KW-1185">Reference proteome</keyword>
<evidence type="ECO:0000313" key="3">
    <source>
        <dbReference type="EMBL" id="MFD1862098.1"/>
    </source>
</evidence>
<comment type="caution">
    <text evidence="3">The sequence shown here is derived from an EMBL/GenBank/DDBJ whole genome shotgun (WGS) entry which is preliminary data.</text>
</comment>
<sequence>MKWVRISMVLVIILLLAALFAAKNSWDEKIEQHAERANELKSESGEAATPAEQAPQEEREEPEETDETSSAFYDALVDKEISTIKLIGDGLTAGYGHPEYTSPDEGRIIFSGNGETFREAGFNFGSWANSLREYVANPQFGEVDVINAGIRDKTADWALRNIDGLLAPDEDAVIVMIGTDDRIFSNVEKYEAVMRELLAIADERSEHLVVMSPPPSKEDIQPYNFTMEQADAVLKRISEEEGYQFVSLYDGIQQQLAEGVPYESLMQTEAANPVAGGYEAMWKEMRRGLGLD</sequence>
<dbReference type="GO" id="GO:0016787">
    <property type="term" value="F:hydrolase activity"/>
    <property type="evidence" value="ECO:0007669"/>
    <property type="project" value="UniProtKB-KW"/>
</dbReference>
<evidence type="ECO:0000256" key="1">
    <source>
        <dbReference type="SAM" id="MobiDB-lite"/>
    </source>
</evidence>
<dbReference type="Pfam" id="PF13472">
    <property type="entry name" value="Lipase_GDSL_2"/>
    <property type="match status" value="1"/>
</dbReference>
<dbReference type="InterPro" id="IPR013830">
    <property type="entry name" value="SGNH_hydro"/>
</dbReference>
<organism evidence="3 4">
    <name type="scientific">Planococcus chinensis</name>
    <dbReference type="NCBI Taxonomy" id="272917"/>
    <lineage>
        <taxon>Bacteria</taxon>
        <taxon>Bacillati</taxon>
        <taxon>Bacillota</taxon>
        <taxon>Bacilli</taxon>
        <taxon>Bacillales</taxon>
        <taxon>Caryophanaceae</taxon>
        <taxon>Planococcus</taxon>
    </lineage>
</organism>
<protein>
    <submittedName>
        <fullName evidence="3">SGNH/GDSL hydrolase family protein</fullName>
    </submittedName>
</protein>